<accession>A7ZSV0</accession>
<evidence type="ECO:0000313" key="2">
    <source>
        <dbReference type="EMBL" id="ABV17575.1"/>
    </source>
</evidence>
<name>A7ZSV0_ECO24</name>
<dbReference type="EMBL" id="CP000800">
    <property type="protein sequence ID" value="ABV17575.1"/>
    <property type="molecule type" value="Genomic_DNA"/>
</dbReference>
<dbReference type="KEGG" id="ecw:EcE24377A_3897"/>
<organism evidence="2 3">
    <name type="scientific">Escherichia coli O139:H28 (strain E24377A / ETEC)</name>
    <dbReference type="NCBI Taxonomy" id="331111"/>
    <lineage>
        <taxon>Bacteria</taxon>
        <taxon>Pseudomonadati</taxon>
        <taxon>Pseudomonadota</taxon>
        <taxon>Gammaproteobacteria</taxon>
        <taxon>Enterobacterales</taxon>
        <taxon>Enterobacteriaceae</taxon>
        <taxon>Escherichia</taxon>
    </lineage>
</organism>
<evidence type="ECO:0000313" key="3">
    <source>
        <dbReference type="Proteomes" id="UP000001122"/>
    </source>
</evidence>
<evidence type="ECO:0000256" key="1">
    <source>
        <dbReference type="SAM" id="MobiDB-lite"/>
    </source>
</evidence>
<gene>
    <name evidence="2" type="ordered locus">EcE24377A_3897</name>
</gene>
<protein>
    <submittedName>
        <fullName evidence="2">Uncharacterized protein</fullName>
    </submittedName>
</protein>
<feature type="compositionally biased region" description="Polar residues" evidence="1">
    <location>
        <begin position="52"/>
        <end position="61"/>
    </location>
</feature>
<dbReference type="HOGENOM" id="CLU_741318_0_0_6"/>
<keyword evidence="3" id="KW-1185">Reference proteome</keyword>
<feature type="compositionally biased region" description="Basic residues" evidence="1">
    <location>
        <begin position="35"/>
        <end position="51"/>
    </location>
</feature>
<proteinExistence type="predicted"/>
<sequence>MLMNSYFRQQRLQHPADKIRRRGRRVIGASAHFNTRRSIGKPQRGQHRLQHQRTASGTTDSKAVLAAAHGARPEDQTLRPQLRAFHRCPTNFRSRFYRGQMLAQQPRFRSPGTNAGDGKWLAGYHRQAQRRAQDLPATFALCAIQRNHPFHHLSFYAHHLTQGIDNFHQIALCRHHRINIFIRHRDFVDHFGIFTAFHMRGGTNLIFHAEQFFRFSTAHYPPGTVAARTERLFISQPTDDKAFRSHRTGNNSILTSTRRHRAFTRHVDLFAKVLFFLHIVVVTVDLFHRQRLLLSYRFLRNALQRCYYVFHHCIAVKAGKKLRPGHRFQVIIKVFRTFHKVRQITRRQRFKLVLHLFLRQIDKVSPDGVTNSA</sequence>
<reference evidence="3" key="1">
    <citation type="journal article" date="2008" name="J. Bacteriol.">
        <title>The pangenome structure of Escherichia coli: comparative genomic analysis of E. coli commensal and pathogenic isolates.</title>
        <authorList>
            <person name="Rasko D.A."/>
            <person name="Rosovitz M.J."/>
            <person name="Myers G.S."/>
            <person name="Mongodin E.F."/>
            <person name="Fricke W.F."/>
            <person name="Gajer P."/>
            <person name="Crabtree J."/>
            <person name="Sebaihia M."/>
            <person name="Thomson N.R."/>
            <person name="Chaudhuri R."/>
            <person name="Henderson I.R."/>
            <person name="Sperandio V."/>
            <person name="Ravel J."/>
        </authorList>
    </citation>
    <scope>NUCLEOTIDE SEQUENCE [LARGE SCALE GENOMIC DNA]</scope>
    <source>
        <strain evidence="3">E24377A / ETEC</strain>
    </source>
</reference>
<dbReference type="AlphaFoldDB" id="A7ZSV0"/>
<dbReference type="Proteomes" id="UP000001122">
    <property type="component" value="Chromosome"/>
</dbReference>
<feature type="region of interest" description="Disordered" evidence="1">
    <location>
        <begin position="35"/>
        <end position="61"/>
    </location>
</feature>